<accession>A0A915DUW4</accession>
<evidence type="ECO:0000313" key="2">
    <source>
        <dbReference type="WBParaSite" id="jg23208"/>
    </source>
</evidence>
<reference evidence="2" key="1">
    <citation type="submission" date="2022-11" db="UniProtKB">
        <authorList>
            <consortium name="WormBaseParasite"/>
        </authorList>
    </citation>
    <scope>IDENTIFICATION</scope>
</reference>
<dbReference type="AlphaFoldDB" id="A0A915DUW4"/>
<sequence>MSWLNRMRHFPQAFEQTSTLVMKFRFEPKLEVFEELLNNVPLPSVQRLEIDYKLDLPVRQDAYFFNYKIFHNCRSIHIYNKRNVGLLIKADDVVQWLHADPSISHPKSLNVAIYLTAGETEKLLNDLKRLVELYLFGLSKRLTSSNLVQLFREAITPCSYFLTLRGYPQSGATEIKRNEVTQESWQARCIHTLECLTVKRTS</sequence>
<keyword evidence="1" id="KW-1185">Reference proteome</keyword>
<proteinExistence type="predicted"/>
<dbReference type="WBParaSite" id="jg23208">
    <property type="protein sequence ID" value="jg23208"/>
    <property type="gene ID" value="jg23208"/>
</dbReference>
<protein>
    <submittedName>
        <fullName evidence="2">Uncharacterized protein</fullName>
    </submittedName>
</protein>
<dbReference type="Proteomes" id="UP000887574">
    <property type="component" value="Unplaced"/>
</dbReference>
<name>A0A915DUW4_9BILA</name>
<organism evidence="1 2">
    <name type="scientific">Ditylenchus dipsaci</name>
    <dbReference type="NCBI Taxonomy" id="166011"/>
    <lineage>
        <taxon>Eukaryota</taxon>
        <taxon>Metazoa</taxon>
        <taxon>Ecdysozoa</taxon>
        <taxon>Nematoda</taxon>
        <taxon>Chromadorea</taxon>
        <taxon>Rhabditida</taxon>
        <taxon>Tylenchina</taxon>
        <taxon>Tylenchomorpha</taxon>
        <taxon>Sphaerularioidea</taxon>
        <taxon>Anguinidae</taxon>
        <taxon>Anguininae</taxon>
        <taxon>Ditylenchus</taxon>
    </lineage>
</organism>
<evidence type="ECO:0000313" key="1">
    <source>
        <dbReference type="Proteomes" id="UP000887574"/>
    </source>
</evidence>